<protein>
    <submittedName>
        <fullName evidence="1">Uncharacterized protein</fullName>
    </submittedName>
</protein>
<evidence type="ECO:0000313" key="1">
    <source>
        <dbReference type="EMBL" id="CCO07739.1"/>
    </source>
</evidence>
<sequence>MKQEQQSVMSQYDPEMINRLKEEIINDLKARREWQEKYYSNLAEYNEEYAAYPGAYGYPGYGRRAARAGYGRRHAGYGAGRYGAGMGMGPGRYYGWCPYPPPPPYKGRKQPEFDYDWWTDREEYDYRRNMMMLRRQVQNELQAIDKINRRLSQVNDPQVRRLLADLLQEADRQGMDINELMQSLNMQNPGWGTALLDRVTGPFRGIDRRSFGWGAGAALLGLLLLPTLGKSLRPLARKAMEEAMDITERAQSVFAQAKEEFEDIVAEANFNKIKESMVTQSGMHDKEPPAKK</sequence>
<name>K8DY93_9FIRM</name>
<dbReference type="STRING" id="1121428.DESHY_120103"/>
<dbReference type="OrthoDB" id="1786870at2"/>
<dbReference type="eggNOG" id="ENOG503331J">
    <property type="taxonomic scope" value="Bacteria"/>
</dbReference>
<accession>K8DY93</accession>
<organism evidence="1 2">
    <name type="scientific">Desulforamulus hydrothermalis Lam5 = DSM 18033</name>
    <dbReference type="NCBI Taxonomy" id="1121428"/>
    <lineage>
        <taxon>Bacteria</taxon>
        <taxon>Bacillati</taxon>
        <taxon>Bacillota</taxon>
        <taxon>Clostridia</taxon>
        <taxon>Eubacteriales</taxon>
        <taxon>Peptococcaceae</taxon>
        <taxon>Desulforamulus</taxon>
    </lineage>
</organism>
<dbReference type="AlphaFoldDB" id="K8DY93"/>
<reference evidence="1 2" key="1">
    <citation type="journal article" date="2013" name="Genome Announc.">
        <title>Genome Sequence of the Sulfate-Reducing Bacterium Desulfotomaculum hydrothermale Lam5(T).</title>
        <authorList>
            <person name="Amin O."/>
            <person name="Fardeau M.L."/>
            <person name="Valette O."/>
            <person name="Hirschler-Rea A."/>
            <person name="Barbe V."/>
            <person name="Medigue C."/>
            <person name="Vacherie B."/>
            <person name="Ollivier B."/>
            <person name="Bertin P.N."/>
            <person name="Dolla A."/>
        </authorList>
    </citation>
    <scope>NUCLEOTIDE SEQUENCE [LARGE SCALE GENOMIC DNA]</scope>
    <source>
        <strain evidence="2">Lam5 / DSM 18033</strain>
    </source>
</reference>
<proteinExistence type="predicted"/>
<comment type="caution">
    <text evidence="1">The sequence shown here is derived from an EMBL/GenBank/DDBJ whole genome shotgun (WGS) entry which is preliminary data.</text>
</comment>
<evidence type="ECO:0000313" key="2">
    <source>
        <dbReference type="Proteomes" id="UP000009315"/>
    </source>
</evidence>
<dbReference type="Proteomes" id="UP000009315">
    <property type="component" value="Unassembled WGS sequence"/>
</dbReference>
<gene>
    <name evidence="1" type="ORF">DESHY_120103</name>
</gene>
<keyword evidence="2" id="KW-1185">Reference proteome</keyword>
<dbReference type="EMBL" id="CAOS01000004">
    <property type="protein sequence ID" value="CCO07739.1"/>
    <property type="molecule type" value="Genomic_DNA"/>
</dbReference>
<dbReference type="RefSeq" id="WP_008410757.1">
    <property type="nucleotide sequence ID" value="NZ_CAOS01000004.1"/>
</dbReference>